<dbReference type="EMBL" id="BJNN01000046">
    <property type="protein sequence ID" value="GEC62903.1"/>
    <property type="molecule type" value="Genomic_DNA"/>
</dbReference>
<protein>
    <submittedName>
        <fullName evidence="1">Uncharacterized protein</fullName>
    </submittedName>
</protein>
<accession>A0ABQ0SCF8</accession>
<name>A0ABQ0SCF8_NOVHA</name>
<proteinExistence type="predicted"/>
<sequence>MSVATWSAGSMLRGGSGCITLRHREASTAGDAWAEDAHNIPIHAKKVMRDRGGRY</sequence>
<reference evidence="1 2" key="1">
    <citation type="submission" date="2019-06" db="EMBL/GenBank/DDBJ databases">
        <title>Whole genome shotgun sequence of Komagataeibacter hansenii NBRC 14820.</title>
        <authorList>
            <person name="Hosoyama A."/>
            <person name="Uohara A."/>
            <person name="Ohji S."/>
            <person name="Ichikawa N."/>
        </authorList>
    </citation>
    <scope>NUCLEOTIDE SEQUENCE [LARGE SCALE GENOMIC DNA]</scope>
    <source>
        <strain evidence="1 2">NBRC 14820</strain>
    </source>
</reference>
<comment type="caution">
    <text evidence="1">The sequence shown here is derived from an EMBL/GenBank/DDBJ whole genome shotgun (WGS) entry which is preliminary data.</text>
</comment>
<dbReference type="Proteomes" id="UP000319478">
    <property type="component" value="Unassembled WGS sequence"/>
</dbReference>
<evidence type="ECO:0000313" key="2">
    <source>
        <dbReference type="Proteomes" id="UP000319478"/>
    </source>
</evidence>
<evidence type="ECO:0000313" key="1">
    <source>
        <dbReference type="EMBL" id="GEC62903.1"/>
    </source>
</evidence>
<organism evidence="1 2">
    <name type="scientific">Novacetimonas hansenii</name>
    <name type="common">Komagataeibacter hansenii</name>
    <dbReference type="NCBI Taxonomy" id="436"/>
    <lineage>
        <taxon>Bacteria</taxon>
        <taxon>Pseudomonadati</taxon>
        <taxon>Pseudomonadota</taxon>
        <taxon>Alphaproteobacteria</taxon>
        <taxon>Acetobacterales</taxon>
        <taxon>Acetobacteraceae</taxon>
        <taxon>Novacetimonas</taxon>
    </lineage>
</organism>
<keyword evidence="2" id="KW-1185">Reference proteome</keyword>
<gene>
    <name evidence="1" type="ORF">GHA01_07520</name>
</gene>